<evidence type="ECO:0000256" key="2">
    <source>
        <dbReference type="ARBA" id="ARBA00022475"/>
    </source>
</evidence>
<evidence type="ECO:0000256" key="1">
    <source>
        <dbReference type="ARBA" id="ARBA00004651"/>
    </source>
</evidence>
<protein>
    <submittedName>
        <fullName evidence="7">LysE family translocator</fullName>
    </submittedName>
</protein>
<dbReference type="RefSeq" id="WP_164250292.1">
    <property type="nucleotide sequence ID" value="NZ_JAAGMA010000962.1"/>
</dbReference>
<proteinExistence type="predicted"/>
<evidence type="ECO:0000256" key="5">
    <source>
        <dbReference type="ARBA" id="ARBA00023136"/>
    </source>
</evidence>
<feature type="transmembrane region" description="Helical" evidence="6">
    <location>
        <begin position="68"/>
        <end position="90"/>
    </location>
</feature>
<comment type="subcellular location">
    <subcellularLocation>
        <location evidence="1">Cell membrane</location>
        <topology evidence="1">Multi-pass membrane protein</topology>
    </subcellularLocation>
</comment>
<evidence type="ECO:0000256" key="4">
    <source>
        <dbReference type="ARBA" id="ARBA00022989"/>
    </source>
</evidence>
<evidence type="ECO:0000256" key="3">
    <source>
        <dbReference type="ARBA" id="ARBA00022692"/>
    </source>
</evidence>
<name>A0A7K3PW06_9ACTN</name>
<evidence type="ECO:0000313" key="8">
    <source>
        <dbReference type="Proteomes" id="UP000470446"/>
    </source>
</evidence>
<dbReference type="PANTHER" id="PTHR30086:SF20">
    <property type="entry name" value="ARGININE EXPORTER PROTEIN ARGO-RELATED"/>
    <property type="match status" value="1"/>
</dbReference>
<feature type="transmembrane region" description="Helical" evidence="6">
    <location>
        <begin position="143"/>
        <end position="165"/>
    </location>
</feature>
<dbReference type="InterPro" id="IPR001123">
    <property type="entry name" value="LeuE-type"/>
</dbReference>
<evidence type="ECO:0000313" key="7">
    <source>
        <dbReference type="EMBL" id="NEB14172.1"/>
    </source>
</evidence>
<feature type="transmembrane region" description="Helical" evidence="6">
    <location>
        <begin position="35"/>
        <end position="61"/>
    </location>
</feature>
<evidence type="ECO:0000256" key="6">
    <source>
        <dbReference type="SAM" id="Phobius"/>
    </source>
</evidence>
<comment type="caution">
    <text evidence="7">The sequence shown here is derived from an EMBL/GenBank/DDBJ whole genome shotgun (WGS) entry which is preliminary data.</text>
</comment>
<keyword evidence="4 6" id="KW-1133">Transmembrane helix</keyword>
<feature type="transmembrane region" description="Helical" evidence="6">
    <location>
        <begin position="177"/>
        <end position="200"/>
    </location>
</feature>
<accession>A0A7K3PW06</accession>
<dbReference type="Proteomes" id="UP000470446">
    <property type="component" value="Unassembled WGS sequence"/>
</dbReference>
<keyword evidence="5 6" id="KW-0472">Membrane</keyword>
<dbReference type="GO" id="GO:0015171">
    <property type="term" value="F:amino acid transmembrane transporter activity"/>
    <property type="evidence" value="ECO:0007669"/>
    <property type="project" value="TreeGrafter"/>
</dbReference>
<dbReference type="PANTHER" id="PTHR30086">
    <property type="entry name" value="ARGININE EXPORTER PROTEIN ARGO"/>
    <property type="match status" value="1"/>
</dbReference>
<gene>
    <name evidence="7" type="ORF">G3I32_36005</name>
</gene>
<reference evidence="7 8" key="1">
    <citation type="submission" date="2020-01" db="EMBL/GenBank/DDBJ databases">
        <title>Insect and environment-associated Actinomycetes.</title>
        <authorList>
            <person name="Currrie C."/>
            <person name="Chevrette M."/>
            <person name="Carlson C."/>
            <person name="Stubbendieck R."/>
            <person name="Wendt-Pienkowski E."/>
        </authorList>
    </citation>
    <scope>NUCLEOTIDE SEQUENCE [LARGE SCALE GENOMIC DNA]</scope>
    <source>
        <strain evidence="7 8">SID14163</strain>
    </source>
</reference>
<organism evidence="7 8">
    <name type="scientific">Streptomyces coelicoflavus</name>
    <dbReference type="NCBI Taxonomy" id="285562"/>
    <lineage>
        <taxon>Bacteria</taxon>
        <taxon>Bacillati</taxon>
        <taxon>Actinomycetota</taxon>
        <taxon>Actinomycetes</taxon>
        <taxon>Kitasatosporales</taxon>
        <taxon>Streptomycetaceae</taxon>
        <taxon>Streptomyces</taxon>
    </lineage>
</organism>
<sequence>MAGIGAFWSVSFLLVLVPGADWAYAITAGLRHRSVLPAVGGMLGGYVLLTAVVAAGLATAVAGSPTALTVLTAAGAAYLIWLGATTLARPAAPRAEESENAGTGSWVGRAARGAGISGLNPKALLLFLALLPQFAARDSDWPFAAQIVALGLVHTANCAVVYAGVGTTARRILGARPAVAATVSRVSGAAMILVGALLLVERLLARH</sequence>
<dbReference type="Pfam" id="PF01810">
    <property type="entry name" value="LysE"/>
    <property type="match status" value="1"/>
</dbReference>
<dbReference type="AlphaFoldDB" id="A0A7K3PW06"/>
<dbReference type="GO" id="GO:0005886">
    <property type="term" value="C:plasma membrane"/>
    <property type="evidence" value="ECO:0007669"/>
    <property type="project" value="UniProtKB-SubCell"/>
</dbReference>
<keyword evidence="3 6" id="KW-0812">Transmembrane</keyword>
<dbReference type="EMBL" id="JAAGMA010000962">
    <property type="protein sequence ID" value="NEB14172.1"/>
    <property type="molecule type" value="Genomic_DNA"/>
</dbReference>
<keyword evidence="2" id="KW-1003">Cell membrane</keyword>